<sequence>MPQTIISVRVHAAVAHGRITRNAIVRYPSEPQTDIPPIVKPFEGEIHSTIDLNGIAVIVPAAYRLPESLTPPDHISAPGAFDAYLTLLATSVPPVTATDTAGVITIEF</sequence>
<dbReference type="AlphaFoldDB" id="A0A2V1INN6"/>
<evidence type="ECO:0000313" key="1">
    <source>
        <dbReference type="EMBL" id="PWB02678.1"/>
    </source>
</evidence>
<keyword evidence="2" id="KW-1185">Reference proteome</keyword>
<reference evidence="2" key="1">
    <citation type="submission" date="2018-02" db="EMBL/GenBank/DDBJ databases">
        <authorList>
            <person name="Clavel T."/>
            <person name="Strowig T."/>
        </authorList>
    </citation>
    <scope>NUCLEOTIDE SEQUENCE [LARGE SCALE GENOMIC DNA]</scope>
    <source>
        <strain evidence="2">DSM 103720</strain>
    </source>
</reference>
<evidence type="ECO:0000313" key="2">
    <source>
        <dbReference type="Proteomes" id="UP000244905"/>
    </source>
</evidence>
<dbReference type="GeneID" id="82525797"/>
<dbReference type="EMBL" id="PUEC01000010">
    <property type="protein sequence ID" value="PWB02678.1"/>
    <property type="molecule type" value="Genomic_DNA"/>
</dbReference>
<proteinExistence type="predicted"/>
<accession>A0A2V1INN6</accession>
<dbReference type="RefSeq" id="WP_107031952.1">
    <property type="nucleotide sequence ID" value="NZ_CAOLYA010000049.1"/>
</dbReference>
<dbReference type="Proteomes" id="UP000244905">
    <property type="component" value="Unassembled WGS sequence"/>
</dbReference>
<gene>
    <name evidence="1" type="ORF">C5O23_05510</name>
</gene>
<comment type="caution">
    <text evidence="1">The sequence shown here is derived from an EMBL/GenBank/DDBJ whole genome shotgun (WGS) entry which is preliminary data.</text>
</comment>
<organism evidence="1 2">
    <name type="scientific">Duncaniella muris</name>
    <dbReference type="NCBI Taxonomy" id="2094150"/>
    <lineage>
        <taxon>Bacteria</taxon>
        <taxon>Pseudomonadati</taxon>
        <taxon>Bacteroidota</taxon>
        <taxon>Bacteroidia</taxon>
        <taxon>Bacteroidales</taxon>
        <taxon>Muribaculaceae</taxon>
        <taxon>Duncaniella</taxon>
    </lineage>
</organism>
<protein>
    <submittedName>
        <fullName evidence="1">Uncharacterized protein</fullName>
    </submittedName>
</protein>
<name>A0A2V1INN6_9BACT</name>